<protein>
    <submittedName>
        <fullName evidence="1">Uncharacterized protein</fullName>
    </submittedName>
</protein>
<dbReference type="AlphaFoldDB" id="A0A427B1Q2"/>
<accession>A0A427B1Q2</accession>
<gene>
    <name evidence="1" type="ORF">B296_00004926</name>
</gene>
<comment type="caution">
    <text evidence="1">The sequence shown here is derived from an EMBL/GenBank/DDBJ whole genome shotgun (WGS) entry which is preliminary data.</text>
</comment>
<reference evidence="1 2" key="1">
    <citation type="journal article" date="2014" name="Agronomy (Basel)">
        <title>A Draft Genome Sequence for Ensete ventricosum, the Drought-Tolerant Tree Against Hunger.</title>
        <authorList>
            <person name="Harrison J."/>
            <person name="Moore K.A."/>
            <person name="Paszkiewicz K."/>
            <person name="Jones T."/>
            <person name="Grant M."/>
            <person name="Ambacheew D."/>
            <person name="Muzemil S."/>
            <person name="Studholme D.J."/>
        </authorList>
    </citation>
    <scope>NUCLEOTIDE SEQUENCE [LARGE SCALE GENOMIC DNA]</scope>
</reference>
<dbReference type="Proteomes" id="UP000287651">
    <property type="component" value="Unassembled WGS sequence"/>
</dbReference>
<proteinExistence type="predicted"/>
<name>A0A427B1Q2_ENSVE</name>
<organism evidence="1 2">
    <name type="scientific">Ensete ventricosum</name>
    <name type="common">Abyssinian banana</name>
    <name type="synonym">Musa ensete</name>
    <dbReference type="NCBI Taxonomy" id="4639"/>
    <lineage>
        <taxon>Eukaryota</taxon>
        <taxon>Viridiplantae</taxon>
        <taxon>Streptophyta</taxon>
        <taxon>Embryophyta</taxon>
        <taxon>Tracheophyta</taxon>
        <taxon>Spermatophyta</taxon>
        <taxon>Magnoliopsida</taxon>
        <taxon>Liliopsida</taxon>
        <taxon>Zingiberales</taxon>
        <taxon>Musaceae</taxon>
        <taxon>Ensete</taxon>
    </lineage>
</organism>
<dbReference type="EMBL" id="AMZH03000693">
    <property type="protein sequence ID" value="RRT82444.1"/>
    <property type="molecule type" value="Genomic_DNA"/>
</dbReference>
<evidence type="ECO:0000313" key="2">
    <source>
        <dbReference type="Proteomes" id="UP000287651"/>
    </source>
</evidence>
<sequence length="125" mass="13701">MTTESAMITSIVGIVWEVVDGWMKVATAVEEQQGAKNVALILSKQDKYGSGPCPPRIVLLYCPTLFPSFKPNYEGSKSYLLLCSSYPLSLPLIAGDLTTDYEPVTTRLKSGFPTDVAVKKELDYC</sequence>
<evidence type="ECO:0000313" key="1">
    <source>
        <dbReference type="EMBL" id="RRT82444.1"/>
    </source>
</evidence>